<dbReference type="PROSITE" id="PS50885">
    <property type="entry name" value="HAMP"/>
    <property type="match status" value="1"/>
</dbReference>
<dbReference type="InterPro" id="IPR050640">
    <property type="entry name" value="Bact_2-comp_sensor_kinase"/>
</dbReference>
<keyword evidence="6" id="KW-0418">Kinase</keyword>
<evidence type="ECO:0000256" key="4">
    <source>
        <dbReference type="SAM" id="Phobius"/>
    </source>
</evidence>
<dbReference type="SMART" id="SM00304">
    <property type="entry name" value="HAMP"/>
    <property type="match status" value="1"/>
</dbReference>
<dbReference type="OrthoDB" id="9809348at2"/>
<dbReference type="PANTHER" id="PTHR34220">
    <property type="entry name" value="SENSOR HISTIDINE KINASE YPDA"/>
    <property type="match status" value="1"/>
</dbReference>
<feature type="transmembrane region" description="Helical" evidence="4">
    <location>
        <begin position="12"/>
        <end position="32"/>
    </location>
</feature>
<dbReference type="InterPro" id="IPR010559">
    <property type="entry name" value="Sig_transdc_His_kin_internal"/>
</dbReference>
<sequence>MKRSIKSRISYFTVGVALITGIIISAISFLIYRHYDTYLLITQAETNTKYTTDYLNTRLSNIQNFVRWCQNNNEIINFTLDTTKSNTSLVAAYDHLSDEYKNTAEKDYIYRILIFKNNGKLIQVLDAAHADSMYLSEKAASIPFIQQALYTVDYDLSMGLIIDPYEHNKQTIILPLIRPIYNPYNADIIGIVMLEINASLFSDTFESSLSKGNSFFLTIDNHTYKYEGGLLSDVTSKEGYNFWNLELDTQYSPSRSDTSIRYGTNDEGAYVYYITQPMEQANCYVTQMIPAITYPQKTIPFFILLILILVVLMVGIIIAAYMNHIVTKPVINLQKRLEKVSNGDFTRDLSIESSDEFGLIGQRINNMAEDINLLITNRLAFEKERQDIEYQLLQSQINPHFLYNTLGSIKWMATVQNVPGIAKMTTALSRLLKSISKIENVNIPISLECSLLDDYFTIQKYRYGGSIEMKYEVEDTSLLDYSILRFTLQPIVENSIFHGIEPKETAGLITIRIFSPDHNKIQIDIIDNGIGMDSFTIDNLLKANTGCKSNFFKDLGISSVHKRLQYEFGSSYGLSFQSEVGKYTKTSILLPKILSETNVKGEIPSYDDINCR</sequence>
<dbReference type="SUPFAM" id="SSF55874">
    <property type="entry name" value="ATPase domain of HSP90 chaperone/DNA topoisomerase II/histidine kinase"/>
    <property type="match status" value="1"/>
</dbReference>
<evidence type="ECO:0000313" key="6">
    <source>
        <dbReference type="EMBL" id="PXV85057.1"/>
    </source>
</evidence>
<dbReference type="Proteomes" id="UP000216411">
    <property type="component" value="Unassembled WGS sequence"/>
</dbReference>
<dbReference type="EMBL" id="QICS01000020">
    <property type="protein sequence ID" value="PXV85057.1"/>
    <property type="molecule type" value="Genomic_DNA"/>
</dbReference>
<comment type="subcellular location">
    <subcellularLocation>
        <location evidence="1">Membrane</location>
    </subcellularLocation>
</comment>
<reference evidence="6 9" key="2">
    <citation type="submission" date="2018-05" db="EMBL/GenBank/DDBJ databases">
        <title>Genomic Encyclopedia of Type Strains, Phase IV (KMG-IV): sequencing the most valuable type-strain genomes for metagenomic binning, comparative biology and taxonomic classification.</title>
        <authorList>
            <person name="Goeker M."/>
        </authorList>
    </citation>
    <scope>NUCLEOTIDE SEQUENCE [LARGE SCALE GENOMIC DNA]</scope>
    <source>
        <strain evidence="6 9">DSM 28816</strain>
    </source>
</reference>
<dbReference type="AlphaFoldDB" id="A0A255IA67"/>
<evidence type="ECO:0000256" key="3">
    <source>
        <dbReference type="ARBA" id="ARBA00022679"/>
    </source>
</evidence>
<keyword evidence="8" id="KW-1185">Reference proteome</keyword>
<evidence type="ECO:0000256" key="2">
    <source>
        <dbReference type="ARBA" id="ARBA00022553"/>
    </source>
</evidence>
<dbReference type="CDD" id="cd06225">
    <property type="entry name" value="HAMP"/>
    <property type="match status" value="1"/>
</dbReference>
<dbReference type="SUPFAM" id="SSF158472">
    <property type="entry name" value="HAMP domain-like"/>
    <property type="match status" value="1"/>
</dbReference>
<dbReference type="EMBL" id="NOKA02000080">
    <property type="protein sequence ID" value="RDY28639.1"/>
    <property type="molecule type" value="Genomic_DNA"/>
</dbReference>
<dbReference type="Proteomes" id="UP000247523">
    <property type="component" value="Unassembled WGS sequence"/>
</dbReference>
<feature type="transmembrane region" description="Helical" evidence="4">
    <location>
        <begin position="299"/>
        <end position="322"/>
    </location>
</feature>
<dbReference type="Pfam" id="PF06580">
    <property type="entry name" value="His_kinase"/>
    <property type="match status" value="1"/>
</dbReference>
<dbReference type="GO" id="GO:0000155">
    <property type="term" value="F:phosphorelay sensor kinase activity"/>
    <property type="evidence" value="ECO:0007669"/>
    <property type="project" value="InterPro"/>
</dbReference>
<reference evidence="7" key="3">
    <citation type="submission" date="2018-07" db="EMBL/GenBank/DDBJ databases">
        <authorList>
            <person name="Quirk P.G."/>
            <person name="Krulwich T.A."/>
        </authorList>
    </citation>
    <scope>NUCLEOTIDE SEQUENCE</scope>
    <source>
        <strain evidence="7">CCRI-19302</strain>
    </source>
</reference>
<feature type="domain" description="HAMP" evidence="5">
    <location>
        <begin position="324"/>
        <end position="376"/>
    </location>
</feature>
<dbReference type="Pfam" id="PF00672">
    <property type="entry name" value="HAMP"/>
    <property type="match status" value="1"/>
</dbReference>
<keyword evidence="4" id="KW-1133">Transmembrane helix</keyword>
<dbReference type="Gene3D" id="6.10.340.10">
    <property type="match status" value="1"/>
</dbReference>
<dbReference type="InterPro" id="IPR036890">
    <property type="entry name" value="HATPase_C_sf"/>
</dbReference>
<keyword evidence="2" id="KW-0597">Phosphoprotein</keyword>
<dbReference type="PANTHER" id="PTHR34220:SF7">
    <property type="entry name" value="SENSOR HISTIDINE KINASE YPDA"/>
    <property type="match status" value="1"/>
</dbReference>
<evidence type="ECO:0000313" key="9">
    <source>
        <dbReference type="Proteomes" id="UP000247523"/>
    </source>
</evidence>
<name>A0A255IA67_9FIRM</name>
<protein>
    <submittedName>
        <fullName evidence="7">HAMP domain-containing protein</fullName>
    </submittedName>
    <submittedName>
        <fullName evidence="6">Two-component system sensor histidine kinase YesM</fullName>
    </submittedName>
</protein>
<reference evidence="7 8" key="1">
    <citation type="journal article" date="2017" name="Genome Announc.">
        <title>Draft Genome Sequence of a Sporulating and Motile Strain of Lachnotalea glycerini Isolated from Water in Quebec City, Canada.</title>
        <authorList>
            <person name="Maheux A.F."/>
            <person name="Boudreau D.K."/>
            <person name="Berube E."/>
            <person name="Boissinot M."/>
            <person name="Raymond F."/>
            <person name="Brodeur S."/>
            <person name="Corbeil J."/>
            <person name="Isabel S."/>
            <person name="Omar R.F."/>
            <person name="Bergeron M.G."/>
        </authorList>
    </citation>
    <scope>NUCLEOTIDE SEQUENCE [LARGE SCALE GENOMIC DNA]</scope>
    <source>
        <strain evidence="7 8">CCRI-19302</strain>
    </source>
</reference>
<organism evidence="6 9">
    <name type="scientific">Lachnotalea glycerini</name>
    <dbReference type="NCBI Taxonomy" id="1763509"/>
    <lineage>
        <taxon>Bacteria</taxon>
        <taxon>Bacillati</taxon>
        <taxon>Bacillota</taxon>
        <taxon>Clostridia</taxon>
        <taxon>Lachnospirales</taxon>
        <taxon>Lachnospiraceae</taxon>
        <taxon>Lachnotalea</taxon>
    </lineage>
</organism>
<dbReference type="Gene3D" id="3.30.565.10">
    <property type="entry name" value="Histidine kinase-like ATPase, C-terminal domain"/>
    <property type="match status" value="1"/>
</dbReference>
<dbReference type="InterPro" id="IPR003660">
    <property type="entry name" value="HAMP_dom"/>
</dbReference>
<evidence type="ECO:0000313" key="8">
    <source>
        <dbReference type="Proteomes" id="UP000216411"/>
    </source>
</evidence>
<dbReference type="RefSeq" id="WP_094377991.1">
    <property type="nucleotide sequence ID" value="NZ_NOKA02000080.1"/>
</dbReference>
<comment type="caution">
    <text evidence="6">The sequence shown here is derived from an EMBL/GenBank/DDBJ whole genome shotgun (WGS) entry which is preliminary data.</text>
</comment>
<evidence type="ECO:0000259" key="5">
    <source>
        <dbReference type="PROSITE" id="PS50885"/>
    </source>
</evidence>
<keyword evidence="4" id="KW-0812">Transmembrane</keyword>
<dbReference type="GO" id="GO:0016020">
    <property type="term" value="C:membrane"/>
    <property type="evidence" value="ECO:0007669"/>
    <property type="project" value="UniProtKB-SubCell"/>
</dbReference>
<accession>A0A255IA67</accession>
<keyword evidence="4" id="KW-0472">Membrane</keyword>
<evidence type="ECO:0000313" key="7">
    <source>
        <dbReference type="EMBL" id="RDY28639.1"/>
    </source>
</evidence>
<keyword evidence="3" id="KW-0808">Transferase</keyword>
<proteinExistence type="predicted"/>
<evidence type="ECO:0000256" key="1">
    <source>
        <dbReference type="ARBA" id="ARBA00004370"/>
    </source>
</evidence>
<gene>
    <name evidence="6" type="ORF">C8E03_12029</name>
    <name evidence="7" type="ORF">CG710_019330</name>
</gene>